<protein>
    <submittedName>
        <fullName evidence="1">Uncharacterized protein</fullName>
    </submittedName>
</protein>
<accession>A0ABY8A071</accession>
<keyword evidence="2" id="KW-1185">Reference proteome</keyword>
<organism evidence="1 2">
    <name type="scientific">Streptomyces yunnanensis</name>
    <dbReference type="NCBI Taxonomy" id="156453"/>
    <lineage>
        <taxon>Bacteria</taxon>
        <taxon>Bacillati</taxon>
        <taxon>Actinomycetota</taxon>
        <taxon>Actinomycetes</taxon>
        <taxon>Kitasatosporales</taxon>
        <taxon>Streptomycetaceae</taxon>
        <taxon>Streptomyces</taxon>
    </lineage>
</organism>
<dbReference type="Proteomes" id="UP001218629">
    <property type="component" value="Chromosome"/>
</dbReference>
<sequence>MSDGVERLVQWEFGPAGEPDRRQSAPALFADRAGDLNAPLAELAELGIEVIAHQVELVLGRSLGRVHGHLCRGQLEDEPATACVDAAKAENVTDEGTVCLGILAVEDDMRTADHGWLLPVDVLAVVSIASWHAWLRDGALAAMTRRLSWPTVGHCADGGL</sequence>
<evidence type="ECO:0000313" key="1">
    <source>
        <dbReference type="EMBL" id="WEB38059.1"/>
    </source>
</evidence>
<name>A0ABY8A071_9ACTN</name>
<dbReference type="EMBL" id="CP095749">
    <property type="protein sequence ID" value="WEB38059.1"/>
    <property type="molecule type" value="Genomic_DNA"/>
</dbReference>
<gene>
    <name evidence="1" type="ORF">MOV08_01200</name>
</gene>
<reference evidence="1 2" key="1">
    <citation type="submission" date="2022-03" db="EMBL/GenBank/DDBJ databases">
        <title>Streptomyces yunnanensis P86,complete genome.</title>
        <authorList>
            <person name="Chen S."/>
            <person name="Zhang Q."/>
        </authorList>
    </citation>
    <scope>NUCLEOTIDE SEQUENCE [LARGE SCALE GENOMIC DNA]</scope>
    <source>
        <strain evidence="1 2">P86</strain>
    </source>
</reference>
<dbReference type="RefSeq" id="WP_275305799.1">
    <property type="nucleotide sequence ID" value="NZ_CP095749.1"/>
</dbReference>
<evidence type="ECO:0000313" key="2">
    <source>
        <dbReference type="Proteomes" id="UP001218629"/>
    </source>
</evidence>
<proteinExistence type="predicted"/>